<reference evidence="2" key="1">
    <citation type="journal article" date="2019" name="Int. J. Syst. Evol. Microbiol.">
        <title>The Global Catalogue of Microorganisms (GCM) 10K type strain sequencing project: providing services to taxonomists for standard genome sequencing and annotation.</title>
        <authorList>
            <consortium name="The Broad Institute Genomics Platform"/>
            <consortium name="The Broad Institute Genome Sequencing Center for Infectious Disease"/>
            <person name="Wu L."/>
            <person name="Ma J."/>
        </authorList>
    </citation>
    <scope>NUCLEOTIDE SEQUENCE [LARGE SCALE GENOMIC DNA]</scope>
    <source>
        <strain evidence="2">CGMCC 1.12478</strain>
    </source>
</reference>
<name>A0ABQ1KVK4_9RHOB</name>
<proteinExistence type="predicted"/>
<keyword evidence="2" id="KW-1185">Reference proteome</keyword>
<organism evidence="1 2">
    <name type="scientific">Marivita lacus</name>
    <dbReference type="NCBI Taxonomy" id="1323742"/>
    <lineage>
        <taxon>Bacteria</taxon>
        <taxon>Pseudomonadati</taxon>
        <taxon>Pseudomonadota</taxon>
        <taxon>Alphaproteobacteria</taxon>
        <taxon>Rhodobacterales</taxon>
        <taxon>Roseobacteraceae</taxon>
        <taxon>Marivita</taxon>
    </lineage>
</organism>
<evidence type="ECO:0000313" key="2">
    <source>
        <dbReference type="Proteomes" id="UP000645462"/>
    </source>
</evidence>
<accession>A0ABQ1KVK4</accession>
<protein>
    <submittedName>
        <fullName evidence="1">Uncharacterized protein</fullName>
    </submittedName>
</protein>
<gene>
    <name evidence="1" type="ORF">GCM10011363_27790</name>
</gene>
<dbReference type="EMBL" id="BMFC01000007">
    <property type="protein sequence ID" value="GGC09583.1"/>
    <property type="molecule type" value="Genomic_DNA"/>
</dbReference>
<comment type="caution">
    <text evidence="1">The sequence shown here is derived from an EMBL/GenBank/DDBJ whole genome shotgun (WGS) entry which is preliminary data.</text>
</comment>
<dbReference type="Proteomes" id="UP000645462">
    <property type="component" value="Unassembled WGS sequence"/>
</dbReference>
<sequence>MTFEIEVPPVLLRHRNAELPVTQSPKSAADTGEVRAAGASLRWTRVAGTVEYELSYDAPSACYSPGELQHAITVSNGLTTLAIEADVAFRDGICAQTITSLVFQGAARDIHGPFAVFATVSDGRSGRQITLTAAD</sequence>
<evidence type="ECO:0000313" key="1">
    <source>
        <dbReference type="EMBL" id="GGC09583.1"/>
    </source>
</evidence>